<organism evidence="1 2">
    <name type="scientific">Hypoxylon rubiginosum</name>
    <dbReference type="NCBI Taxonomy" id="110542"/>
    <lineage>
        <taxon>Eukaryota</taxon>
        <taxon>Fungi</taxon>
        <taxon>Dikarya</taxon>
        <taxon>Ascomycota</taxon>
        <taxon>Pezizomycotina</taxon>
        <taxon>Sordariomycetes</taxon>
        <taxon>Xylariomycetidae</taxon>
        <taxon>Xylariales</taxon>
        <taxon>Hypoxylaceae</taxon>
        <taxon>Hypoxylon</taxon>
    </lineage>
</organism>
<gene>
    <name evidence="1" type="ORF">F4821DRAFT_273381</name>
</gene>
<evidence type="ECO:0000313" key="2">
    <source>
        <dbReference type="Proteomes" id="UP001497680"/>
    </source>
</evidence>
<comment type="caution">
    <text evidence="1">The sequence shown here is derived from an EMBL/GenBank/DDBJ whole genome shotgun (WGS) entry which is preliminary data.</text>
</comment>
<evidence type="ECO:0000313" key="1">
    <source>
        <dbReference type="EMBL" id="KAI6081076.1"/>
    </source>
</evidence>
<name>A0ACC0CKU3_9PEZI</name>
<keyword evidence="2" id="KW-1185">Reference proteome</keyword>
<proteinExistence type="predicted"/>
<protein>
    <submittedName>
        <fullName evidence="1">Uncharacterized protein</fullName>
    </submittedName>
</protein>
<reference evidence="1 2" key="1">
    <citation type="journal article" date="2022" name="New Phytol.">
        <title>Ecological generalism drives hyperdiversity of secondary metabolite gene clusters in xylarialean endophytes.</title>
        <authorList>
            <person name="Franco M.E.E."/>
            <person name="Wisecaver J.H."/>
            <person name="Arnold A.E."/>
            <person name="Ju Y.M."/>
            <person name="Slot J.C."/>
            <person name="Ahrendt S."/>
            <person name="Moore L.P."/>
            <person name="Eastman K.E."/>
            <person name="Scott K."/>
            <person name="Konkel Z."/>
            <person name="Mondo S.J."/>
            <person name="Kuo A."/>
            <person name="Hayes R.D."/>
            <person name="Haridas S."/>
            <person name="Andreopoulos B."/>
            <person name="Riley R."/>
            <person name="LaButti K."/>
            <person name="Pangilinan J."/>
            <person name="Lipzen A."/>
            <person name="Amirebrahimi M."/>
            <person name="Yan J."/>
            <person name="Adam C."/>
            <person name="Keymanesh K."/>
            <person name="Ng V."/>
            <person name="Louie K."/>
            <person name="Northen T."/>
            <person name="Drula E."/>
            <person name="Henrissat B."/>
            <person name="Hsieh H.M."/>
            <person name="Youens-Clark K."/>
            <person name="Lutzoni F."/>
            <person name="Miadlikowska J."/>
            <person name="Eastwood D.C."/>
            <person name="Hamelin R.C."/>
            <person name="Grigoriev I.V."/>
            <person name="U'Ren J.M."/>
        </authorList>
    </citation>
    <scope>NUCLEOTIDE SEQUENCE [LARGE SCALE GENOMIC DNA]</scope>
    <source>
        <strain evidence="1 2">ER1909</strain>
    </source>
</reference>
<dbReference type="Proteomes" id="UP001497680">
    <property type="component" value="Unassembled WGS sequence"/>
</dbReference>
<accession>A0ACC0CKU3</accession>
<sequence length="331" mass="37404">MSYSFLTAQDIENWSAKPIAHAFNQCRNEFERFFLWGQGLSVIDGDLDEALARSKEVRFRVLSLLLRLGTVVLEGLSRNPGPPSQLLTEQCENLHSLLDTTEVILQEMEPNESVRPTTPSGSDTSEVETVDIVAEMSIYIDCLLDLAPVLDNPAVDIDVDDSDEPPTRIRESFVVSSDEALIYCRKIRDRFKFLPKYLVERLAEANVVRAAALRKLRSRHFKPAAPVSDDITESLFSTKDHRFTETTKSTTQSPSVFSLFLPFKKRQSVKDYMPDNDNESEATFASFSTAQSSTTLGRPRVPPMPEVQRGRFMCPVCSNNVIDVKSRKDWK</sequence>
<dbReference type="EMBL" id="MU394408">
    <property type="protein sequence ID" value="KAI6081076.1"/>
    <property type="molecule type" value="Genomic_DNA"/>
</dbReference>